<dbReference type="EMBL" id="MFIV01000103">
    <property type="protein sequence ID" value="OGF98440.1"/>
    <property type="molecule type" value="Genomic_DNA"/>
</dbReference>
<dbReference type="InterPro" id="IPR017937">
    <property type="entry name" value="Thioredoxin_CS"/>
</dbReference>
<accession>A0A1F5YE30</accession>
<dbReference type="InterPro" id="IPR000866">
    <property type="entry name" value="AhpC/TSA"/>
</dbReference>
<proteinExistence type="predicted"/>
<dbReference type="GO" id="GO:0017004">
    <property type="term" value="P:cytochrome complex assembly"/>
    <property type="evidence" value="ECO:0007669"/>
    <property type="project" value="UniProtKB-KW"/>
</dbReference>
<evidence type="ECO:0000256" key="1">
    <source>
        <dbReference type="ARBA" id="ARBA00004196"/>
    </source>
</evidence>
<dbReference type="SUPFAM" id="SSF52833">
    <property type="entry name" value="Thioredoxin-like"/>
    <property type="match status" value="1"/>
</dbReference>
<dbReference type="GO" id="GO:0030313">
    <property type="term" value="C:cell envelope"/>
    <property type="evidence" value="ECO:0007669"/>
    <property type="project" value="UniProtKB-SubCell"/>
</dbReference>
<evidence type="ECO:0000256" key="4">
    <source>
        <dbReference type="ARBA" id="ARBA00023284"/>
    </source>
</evidence>
<dbReference type="InterPro" id="IPR013766">
    <property type="entry name" value="Thioredoxin_domain"/>
</dbReference>
<dbReference type="PROSITE" id="PS51352">
    <property type="entry name" value="THIOREDOXIN_2"/>
    <property type="match status" value="1"/>
</dbReference>
<evidence type="ECO:0000256" key="5">
    <source>
        <dbReference type="SAM" id="SignalP"/>
    </source>
</evidence>
<keyword evidence="2" id="KW-0201">Cytochrome c-type biogenesis</keyword>
<dbReference type="AlphaFoldDB" id="A0A1F5YE30"/>
<gene>
    <name evidence="7" type="ORF">A2Z86_02450</name>
</gene>
<dbReference type="GO" id="GO:0016209">
    <property type="term" value="F:antioxidant activity"/>
    <property type="evidence" value="ECO:0007669"/>
    <property type="project" value="InterPro"/>
</dbReference>
<dbReference type="PROSITE" id="PS51257">
    <property type="entry name" value="PROKAR_LIPOPROTEIN"/>
    <property type="match status" value="1"/>
</dbReference>
<feature type="signal peptide" evidence="5">
    <location>
        <begin position="1"/>
        <end position="24"/>
    </location>
</feature>
<evidence type="ECO:0000259" key="6">
    <source>
        <dbReference type="PROSITE" id="PS51352"/>
    </source>
</evidence>
<dbReference type="Pfam" id="PF00578">
    <property type="entry name" value="AhpC-TSA"/>
    <property type="match status" value="1"/>
</dbReference>
<evidence type="ECO:0000256" key="2">
    <source>
        <dbReference type="ARBA" id="ARBA00022748"/>
    </source>
</evidence>
<dbReference type="PROSITE" id="PS00194">
    <property type="entry name" value="THIOREDOXIN_1"/>
    <property type="match status" value="1"/>
</dbReference>
<organism evidence="7 8">
    <name type="scientific">Candidatus Glassbacteria bacterium GWA2_58_10</name>
    <dbReference type="NCBI Taxonomy" id="1817865"/>
    <lineage>
        <taxon>Bacteria</taxon>
        <taxon>Candidatus Glassiibacteriota</taxon>
    </lineage>
</organism>
<keyword evidence="4" id="KW-0676">Redox-active center</keyword>
<evidence type="ECO:0000313" key="8">
    <source>
        <dbReference type="Proteomes" id="UP000176992"/>
    </source>
</evidence>
<dbReference type="InterPro" id="IPR036249">
    <property type="entry name" value="Thioredoxin-like_sf"/>
</dbReference>
<dbReference type="PANTHER" id="PTHR42852:SF6">
    <property type="entry name" value="THIOL:DISULFIDE INTERCHANGE PROTEIN DSBE"/>
    <property type="match status" value="1"/>
</dbReference>
<evidence type="ECO:0000313" key="7">
    <source>
        <dbReference type="EMBL" id="OGF98440.1"/>
    </source>
</evidence>
<name>A0A1F5YE30_9BACT</name>
<dbReference type="Gene3D" id="3.40.30.10">
    <property type="entry name" value="Glutaredoxin"/>
    <property type="match status" value="1"/>
</dbReference>
<keyword evidence="3" id="KW-1015">Disulfide bond</keyword>
<protein>
    <recommendedName>
        <fullName evidence="6">Thioredoxin domain-containing protein</fullName>
    </recommendedName>
</protein>
<reference evidence="7 8" key="1">
    <citation type="journal article" date="2016" name="Nat. Commun.">
        <title>Thousands of microbial genomes shed light on interconnected biogeochemical processes in an aquifer system.</title>
        <authorList>
            <person name="Anantharaman K."/>
            <person name="Brown C.T."/>
            <person name="Hug L.A."/>
            <person name="Sharon I."/>
            <person name="Castelle C.J."/>
            <person name="Probst A.J."/>
            <person name="Thomas B.C."/>
            <person name="Singh A."/>
            <person name="Wilkins M.J."/>
            <person name="Karaoz U."/>
            <person name="Brodie E.L."/>
            <person name="Williams K.H."/>
            <person name="Hubbard S.S."/>
            <person name="Banfield J.F."/>
        </authorList>
    </citation>
    <scope>NUCLEOTIDE SEQUENCE [LARGE SCALE GENOMIC DNA]</scope>
</reference>
<dbReference type="GO" id="GO:0016491">
    <property type="term" value="F:oxidoreductase activity"/>
    <property type="evidence" value="ECO:0007669"/>
    <property type="project" value="InterPro"/>
</dbReference>
<evidence type="ECO:0000256" key="3">
    <source>
        <dbReference type="ARBA" id="ARBA00023157"/>
    </source>
</evidence>
<comment type="subcellular location">
    <subcellularLocation>
        <location evidence="1">Cell envelope</location>
    </subcellularLocation>
</comment>
<dbReference type="InterPro" id="IPR050553">
    <property type="entry name" value="Thioredoxin_ResA/DsbE_sf"/>
</dbReference>
<feature type="domain" description="Thioredoxin" evidence="6">
    <location>
        <begin position="50"/>
        <end position="188"/>
    </location>
</feature>
<dbReference type="PANTHER" id="PTHR42852">
    <property type="entry name" value="THIOL:DISULFIDE INTERCHANGE PROTEIN DSBE"/>
    <property type="match status" value="1"/>
</dbReference>
<comment type="caution">
    <text evidence="7">The sequence shown here is derived from an EMBL/GenBank/DDBJ whole genome shotgun (WGS) entry which is preliminary data.</text>
</comment>
<sequence>MFLQKIFRAWTAILFLAFMVGCGAGNSVPQTASAKEEATTPDQAAPAAQSSGEALAPDFSLEGVGGGQISLGGLKGKVVIVDFWATWCPPCVKGVPEFSDLYRTYKDQGLEVIGISVDRGGPEVVRKFIEKNNVPYQIAMASMDVVDAYEVYTGIPTTFVIDRQGHVVEKIIGYRPKSYFEDQIKKLL</sequence>
<dbReference type="Proteomes" id="UP000176992">
    <property type="component" value="Unassembled WGS sequence"/>
</dbReference>
<dbReference type="CDD" id="cd02966">
    <property type="entry name" value="TlpA_like_family"/>
    <property type="match status" value="1"/>
</dbReference>
<feature type="chain" id="PRO_5009522439" description="Thioredoxin domain-containing protein" evidence="5">
    <location>
        <begin position="25"/>
        <end position="188"/>
    </location>
</feature>
<keyword evidence="5" id="KW-0732">Signal</keyword>